<dbReference type="GO" id="GO:0005840">
    <property type="term" value="C:ribosome"/>
    <property type="evidence" value="ECO:0007669"/>
    <property type="project" value="UniProtKB-KW"/>
</dbReference>
<evidence type="ECO:0000313" key="5">
    <source>
        <dbReference type="Proteomes" id="UP000193467"/>
    </source>
</evidence>
<evidence type="ECO:0000256" key="1">
    <source>
        <dbReference type="ARBA" id="ARBA00022980"/>
    </source>
</evidence>
<dbReference type="InterPro" id="IPR036870">
    <property type="entry name" value="Ribosomal_bS18_sf"/>
</dbReference>
<proteinExistence type="predicted"/>
<evidence type="ECO:0000313" key="4">
    <source>
        <dbReference type="EMBL" id="ORY75691.1"/>
    </source>
</evidence>
<keyword evidence="5" id="KW-1185">Reference proteome</keyword>
<dbReference type="GO" id="GO:1990904">
    <property type="term" value="C:ribonucleoprotein complex"/>
    <property type="evidence" value="ECO:0007669"/>
    <property type="project" value="UniProtKB-KW"/>
</dbReference>
<keyword evidence="1" id="KW-0689">Ribosomal protein</keyword>
<dbReference type="GO" id="GO:0006412">
    <property type="term" value="P:translation"/>
    <property type="evidence" value="ECO:0007669"/>
    <property type="project" value="InterPro"/>
</dbReference>
<dbReference type="Gene3D" id="4.10.640.10">
    <property type="entry name" value="Ribosomal protein S18"/>
    <property type="match status" value="1"/>
</dbReference>
<dbReference type="GO" id="GO:0003735">
    <property type="term" value="F:structural constituent of ribosome"/>
    <property type="evidence" value="ECO:0007669"/>
    <property type="project" value="InterPro"/>
</dbReference>
<dbReference type="InterPro" id="IPR001648">
    <property type="entry name" value="Ribosomal_bS18"/>
</dbReference>
<reference evidence="4 5" key="1">
    <citation type="submission" date="2016-07" db="EMBL/GenBank/DDBJ databases">
        <title>Pervasive Adenine N6-methylation of Active Genes in Fungi.</title>
        <authorList>
            <consortium name="DOE Joint Genome Institute"/>
            <person name="Mondo S.J."/>
            <person name="Dannebaum R.O."/>
            <person name="Kuo R.C."/>
            <person name="Labutti K."/>
            <person name="Haridas S."/>
            <person name="Kuo A."/>
            <person name="Salamov A."/>
            <person name="Ahrendt S.R."/>
            <person name="Lipzen A."/>
            <person name="Sullivan W."/>
            <person name="Andreopoulos W.B."/>
            <person name="Clum A."/>
            <person name="Lindquist E."/>
            <person name="Daum C."/>
            <person name="Ramamoorthy G.K."/>
            <person name="Gryganskyi A."/>
            <person name="Culley D."/>
            <person name="Magnuson J.K."/>
            <person name="James T.Y."/>
            <person name="O'Malley M.A."/>
            <person name="Stajich J.E."/>
            <person name="Spatafora J.W."/>
            <person name="Visel A."/>
            <person name="Grigoriev I.V."/>
        </authorList>
    </citation>
    <scope>NUCLEOTIDE SEQUENCE [LARGE SCALE GENOMIC DNA]</scope>
    <source>
        <strain evidence="4 5">62-1032</strain>
    </source>
</reference>
<dbReference type="EMBL" id="MCGR01000037">
    <property type="protein sequence ID" value="ORY75691.1"/>
    <property type="molecule type" value="Genomic_DNA"/>
</dbReference>
<organism evidence="4 5">
    <name type="scientific">Leucosporidium creatinivorum</name>
    <dbReference type="NCBI Taxonomy" id="106004"/>
    <lineage>
        <taxon>Eukaryota</taxon>
        <taxon>Fungi</taxon>
        <taxon>Dikarya</taxon>
        <taxon>Basidiomycota</taxon>
        <taxon>Pucciniomycotina</taxon>
        <taxon>Microbotryomycetes</taxon>
        <taxon>Leucosporidiales</taxon>
        <taxon>Leucosporidium</taxon>
    </lineage>
</organism>
<protein>
    <recommendedName>
        <fullName evidence="3">Small ribosomal subunit protein bS18m</fullName>
    </recommendedName>
</protein>
<comment type="caution">
    <text evidence="4">The sequence shown here is derived from an EMBL/GenBank/DDBJ whole genome shotgun (WGS) entry which is preliminary data.</text>
</comment>
<dbReference type="STRING" id="106004.A0A1Y2EVR8"/>
<name>A0A1Y2EVR8_9BASI</name>
<evidence type="ECO:0000256" key="2">
    <source>
        <dbReference type="ARBA" id="ARBA00023274"/>
    </source>
</evidence>
<accession>A0A1Y2EVR8</accession>
<evidence type="ECO:0000256" key="3">
    <source>
        <dbReference type="ARBA" id="ARBA00035264"/>
    </source>
</evidence>
<dbReference type="Proteomes" id="UP000193467">
    <property type="component" value="Unassembled WGS sequence"/>
</dbReference>
<dbReference type="InParanoid" id="A0A1Y2EVR8"/>
<sequence>MNSLLRNSRTLAALTPSRHAFTSTSTAFFCTSAAAPSLSGRQASAANKLVDLVDDVIKDVGESSMISEDDDGTLLKNLKRDTVIAPQQLSPQYLLTPYLPSPDFSLAHPLGPPVTAARTHDPFVRFDISPLDSPMNPWLRSQYCTSMGKIKSRGNTGLQRSSQRKMGKAVRRARSMGIVATFGVSVPSEK</sequence>
<gene>
    <name evidence="4" type="ORF">BCR35DRAFT_353589</name>
</gene>
<keyword evidence="2" id="KW-0687">Ribonucleoprotein</keyword>
<dbReference type="AlphaFoldDB" id="A0A1Y2EVR8"/>
<dbReference type="OrthoDB" id="21463at2759"/>
<dbReference type="Pfam" id="PF01084">
    <property type="entry name" value="Ribosomal_S18"/>
    <property type="match status" value="1"/>
</dbReference>
<dbReference type="SUPFAM" id="SSF46911">
    <property type="entry name" value="Ribosomal protein S18"/>
    <property type="match status" value="1"/>
</dbReference>